<dbReference type="KEGG" id="thg:TCELL_1377"/>
<sequence>MRVLIVGTGLMGSSIATCLARKGFKLLAYNRTVSKAVELCKEIGCEAVETLDGVSADYTLVSLFDDMANIEVLASKRLYEKVKTRFVVNTSTISPQTSLMLSSIFRQHGVDYFEGTIFGSVDEARDCRLLSMVAGESSKLGEVESLVSQYSSKTVYAGDIPAATALKLAVNNIALAIPALIGESLEILEAYNVAVDKLLEVANASWLKSVFERYWPRIVEEKKARFTVAGVAKDFRLISGELKSRGYPGVVSSGVASFYSGLLSEMGSKDYPQAALGYLKKKKLPT</sequence>
<dbReference type="EMBL" id="CP003531">
    <property type="protein sequence ID" value="AFK51799.1"/>
    <property type="molecule type" value="Genomic_DNA"/>
</dbReference>
<dbReference type="Pfam" id="PF14833">
    <property type="entry name" value="NAD_binding_11"/>
    <property type="match status" value="1"/>
</dbReference>
<dbReference type="AlphaFoldDB" id="I3TGB1"/>
<protein>
    <submittedName>
        <fullName evidence="5">6-phosphogluconate dehydrogenase, NAD-binding protein</fullName>
    </submittedName>
</protein>
<keyword evidence="6" id="KW-1185">Reference proteome</keyword>
<accession>I3TGB1</accession>
<dbReference type="STRING" id="1184251.TCELL_1377"/>
<dbReference type="InterPro" id="IPR013328">
    <property type="entry name" value="6PGD_dom2"/>
</dbReference>
<dbReference type="SUPFAM" id="SSF48179">
    <property type="entry name" value="6-phosphogluconate dehydrogenase C-terminal domain-like"/>
    <property type="match status" value="1"/>
</dbReference>
<proteinExistence type="predicted"/>
<dbReference type="InterPro" id="IPR006115">
    <property type="entry name" value="6PGDH_NADP-bd"/>
</dbReference>
<evidence type="ECO:0000256" key="2">
    <source>
        <dbReference type="ARBA" id="ARBA00023027"/>
    </source>
</evidence>
<evidence type="ECO:0000313" key="6">
    <source>
        <dbReference type="Proteomes" id="UP000005270"/>
    </source>
</evidence>
<dbReference type="GO" id="GO:0050661">
    <property type="term" value="F:NADP binding"/>
    <property type="evidence" value="ECO:0007669"/>
    <property type="project" value="InterPro"/>
</dbReference>
<dbReference type="InterPro" id="IPR029154">
    <property type="entry name" value="HIBADH-like_NADP-bd"/>
</dbReference>
<dbReference type="SUPFAM" id="SSF51735">
    <property type="entry name" value="NAD(P)-binding Rossmann-fold domains"/>
    <property type="match status" value="1"/>
</dbReference>
<name>I3TGB1_THEC1</name>
<dbReference type="OrthoDB" id="23890at2157"/>
<evidence type="ECO:0000256" key="1">
    <source>
        <dbReference type="ARBA" id="ARBA00023002"/>
    </source>
</evidence>
<reference evidence="5 6" key="1">
    <citation type="journal article" date="2012" name="J. Bacteriol.">
        <title>Complete genome sequence of the hyperthermophilic cellulolytic Crenarchaeon 'Thermogladius cellulolyticus' 1633.</title>
        <authorList>
            <person name="Mardanov A.V."/>
            <person name="Kochetkova T.V."/>
            <person name="Beletsky A.V."/>
            <person name="Bonch-Osmolovskaya E.A."/>
            <person name="Ravin N.V."/>
            <person name="Skryabin K.G."/>
        </authorList>
    </citation>
    <scope>NUCLEOTIDE SEQUENCE [LARGE SCALE GENOMIC DNA]</scope>
    <source>
        <strain evidence="6">DSM 22663 / VKM B-2946 / 1633</strain>
    </source>
</reference>
<dbReference type="Proteomes" id="UP000005270">
    <property type="component" value="Chromosome"/>
</dbReference>
<organism evidence="5 6">
    <name type="scientific">Thermogladius calderae (strain DSM 22663 / VKM B-2946 / 1633)</name>
    <dbReference type="NCBI Taxonomy" id="1184251"/>
    <lineage>
        <taxon>Archaea</taxon>
        <taxon>Thermoproteota</taxon>
        <taxon>Thermoprotei</taxon>
        <taxon>Desulfurococcales</taxon>
        <taxon>Desulfurococcaceae</taxon>
        <taxon>Thermogladius</taxon>
    </lineage>
</organism>
<dbReference type="eggNOG" id="arCOG00247">
    <property type="taxonomic scope" value="Archaea"/>
</dbReference>
<evidence type="ECO:0000313" key="5">
    <source>
        <dbReference type="EMBL" id="AFK51799.1"/>
    </source>
</evidence>
<evidence type="ECO:0000259" key="4">
    <source>
        <dbReference type="Pfam" id="PF14833"/>
    </source>
</evidence>
<evidence type="ECO:0000259" key="3">
    <source>
        <dbReference type="Pfam" id="PF03446"/>
    </source>
</evidence>
<dbReference type="Gene3D" id="1.10.1040.10">
    <property type="entry name" value="N-(1-d-carboxylethyl)-l-norvaline Dehydrogenase, domain 2"/>
    <property type="match status" value="1"/>
</dbReference>
<feature type="domain" description="3-hydroxyisobutyrate dehydrogenase-like NAD-binding" evidence="4">
    <location>
        <begin position="162"/>
        <end position="271"/>
    </location>
</feature>
<dbReference type="InParanoid" id="I3TGB1"/>
<feature type="domain" description="6-phosphogluconate dehydrogenase NADP-binding" evidence="3">
    <location>
        <begin position="4"/>
        <end position="158"/>
    </location>
</feature>
<dbReference type="GeneID" id="13013701"/>
<dbReference type="Pfam" id="PF03446">
    <property type="entry name" value="NAD_binding_2"/>
    <property type="match status" value="1"/>
</dbReference>
<dbReference type="HOGENOM" id="CLU_035117_0_7_2"/>
<dbReference type="PANTHER" id="PTHR43580:SF2">
    <property type="entry name" value="CYTOKINE-LIKE NUCLEAR FACTOR N-PAC"/>
    <property type="match status" value="1"/>
</dbReference>
<gene>
    <name evidence="5" type="ordered locus">TCELL_1377</name>
</gene>
<dbReference type="InterPro" id="IPR008927">
    <property type="entry name" value="6-PGluconate_DH-like_C_sf"/>
</dbReference>
<dbReference type="PANTHER" id="PTHR43580">
    <property type="entry name" value="OXIDOREDUCTASE GLYR1-RELATED"/>
    <property type="match status" value="1"/>
</dbReference>
<dbReference type="GO" id="GO:0051287">
    <property type="term" value="F:NAD binding"/>
    <property type="evidence" value="ECO:0007669"/>
    <property type="project" value="InterPro"/>
</dbReference>
<dbReference type="RefSeq" id="WP_014738049.1">
    <property type="nucleotide sequence ID" value="NC_017954.1"/>
</dbReference>
<keyword evidence="2" id="KW-0520">NAD</keyword>
<dbReference type="InterPro" id="IPR036291">
    <property type="entry name" value="NAD(P)-bd_dom_sf"/>
</dbReference>
<dbReference type="InterPro" id="IPR051265">
    <property type="entry name" value="HIBADH-related_NP60_sf"/>
</dbReference>
<dbReference type="GO" id="GO:0016491">
    <property type="term" value="F:oxidoreductase activity"/>
    <property type="evidence" value="ECO:0007669"/>
    <property type="project" value="UniProtKB-KW"/>
</dbReference>
<keyword evidence="1" id="KW-0560">Oxidoreductase</keyword>
<dbReference type="InterPro" id="IPR015815">
    <property type="entry name" value="HIBADH-related"/>
</dbReference>
<dbReference type="PIRSF" id="PIRSF000103">
    <property type="entry name" value="HIBADH"/>
    <property type="match status" value="1"/>
</dbReference>
<dbReference type="Gene3D" id="3.40.50.720">
    <property type="entry name" value="NAD(P)-binding Rossmann-like Domain"/>
    <property type="match status" value="1"/>
</dbReference>
<dbReference type="FunCoup" id="I3TGB1">
    <property type="interactions" value="97"/>
</dbReference>